<gene>
    <name evidence="2" type="ORF">H0A61_00483</name>
</gene>
<sequence>MADYEKYKKECKKIKKENEKLLEDFLNWLAEKGLSSKTIKKHVGNMDFYINEYLLYYEPKTAAEGAYHIDDFLGCWFIKKAMWASKTSINDYTAGFKKFYKFMLEKGLIAKEDYEDVCLTIKEKKADWLETLERFDDPDITDPGEIWDFF</sequence>
<dbReference type="RefSeq" id="WP_206708396.1">
    <property type="nucleotide sequence ID" value="NZ_CP059066.1"/>
</dbReference>
<dbReference type="Proteomes" id="UP000662904">
    <property type="component" value="Chromosome"/>
</dbReference>
<proteinExistence type="predicted"/>
<dbReference type="AlphaFoldDB" id="A0A8A0RIW8"/>
<dbReference type="GO" id="GO:0003677">
    <property type="term" value="F:DNA binding"/>
    <property type="evidence" value="ECO:0007669"/>
    <property type="project" value="UniProtKB-KW"/>
</dbReference>
<keyword evidence="1" id="KW-0238">DNA-binding</keyword>
<evidence type="ECO:0008006" key="4">
    <source>
        <dbReference type="Google" id="ProtNLM"/>
    </source>
</evidence>
<dbReference type="EMBL" id="CP059066">
    <property type="protein sequence ID" value="QSQ08163.1"/>
    <property type="molecule type" value="Genomic_DNA"/>
</dbReference>
<name>A0A8A0RIW8_9FIRM</name>
<evidence type="ECO:0000313" key="3">
    <source>
        <dbReference type="Proteomes" id="UP000662904"/>
    </source>
</evidence>
<dbReference type="Gene3D" id="1.10.150.130">
    <property type="match status" value="1"/>
</dbReference>
<protein>
    <recommendedName>
        <fullName evidence="4">Recombinase</fullName>
    </recommendedName>
</protein>
<dbReference type="KEGG" id="kme:H0A61_00483"/>
<evidence type="ECO:0000313" key="2">
    <source>
        <dbReference type="EMBL" id="QSQ08163.1"/>
    </source>
</evidence>
<reference evidence="2" key="1">
    <citation type="submission" date="2020-07" db="EMBL/GenBank/DDBJ databases">
        <title>Koleobacter methoxysyntrophicus gen. nov., sp. nov., a novel anaerobic bacterium isolated from deep subsurface oil field and proposal of Koleobacterales ord. nov. in the phylum Firmicutes.</title>
        <authorList>
            <person name="Sakamoto S."/>
            <person name="Tamaki H."/>
        </authorList>
    </citation>
    <scope>NUCLEOTIDE SEQUENCE</scope>
    <source>
        <strain evidence="2">NRmbB1</strain>
    </source>
</reference>
<keyword evidence="3" id="KW-1185">Reference proteome</keyword>
<accession>A0A8A0RIW8</accession>
<evidence type="ECO:0000256" key="1">
    <source>
        <dbReference type="ARBA" id="ARBA00023125"/>
    </source>
</evidence>
<dbReference type="InterPro" id="IPR010998">
    <property type="entry name" value="Integrase_recombinase_N"/>
</dbReference>
<organism evidence="2 3">
    <name type="scientific">Koleobacter methoxysyntrophicus</name>
    <dbReference type="NCBI Taxonomy" id="2751313"/>
    <lineage>
        <taxon>Bacteria</taxon>
        <taxon>Bacillati</taxon>
        <taxon>Bacillota</taxon>
        <taxon>Clostridia</taxon>
        <taxon>Koleobacterales</taxon>
        <taxon>Koleobacteraceae</taxon>
        <taxon>Koleobacter</taxon>
    </lineage>
</organism>